<gene>
    <name evidence="4" type="primary">groL</name>
    <name evidence="4" type="ordered locus">MGMSRv2__2575</name>
</gene>
<dbReference type="SUPFAM" id="SSF53850">
    <property type="entry name" value="Periplasmic binding protein-like II"/>
    <property type="match status" value="1"/>
</dbReference>
<evidence type="ECO:0000256" key="3">
    <source>
        <dbReference type="ARBA" id="ARBA00022729"/>
    </source>
</evidence>
<evidence type="ECO:0000256" key="1">
    <source>
        <dbReference type="ARBA" id="ARBA00004418"/>
    </source>
</evidence>
<comment type="similarity">
    <text evidence="2">Belongs to the bacterial solute-binding protein SsuA/TauA family.</text>
</comment>
<evidence type="ECO:0000313" key="5">
    <source>
        <dbReference type="Proteomes" id="UP000018922"/>
    </source>
</evidence>
<dbReference type="Pfam" id="PF13379">
    <property type="entry name" value="NMT1_2"/>
    <property type="match status" value="1"/>
</dbReference>
<dbReference type="EMBL" id="HG794546">
    <property type="protein sequence ID" value="CDK99790.1"/>
    <property type="molecule type" value="Genomic_DNA"/>
</dbReference>
<proteinExistence type="inferred from homology"/>
<dbReference type="Gene3D" id="3.40.190.10">
    <property type="entry name" value="Periplasmic binding protein-like II"/>
    <property type="match status" value="2"/>
</dbReference>
<dbReference type="AlphaFoldDB" id="V6F2Q9"/>
<evidence type="ECO:0000313" key="4">
    <source>
        <dbReference type="EMBL" id="CDK99790.1"/>
    </source>
</evidence>
<protein>
    <submittedName>
        <fullName evidence="4">60 kDa chaperonin 2</fullName>
    </submittedName>
</protein>
<organism evidence="4 5">
    <name type="scientific">Magnetospirillum gryphiswaldense (strain DSM 6361 / JCM 21280 / NBRC 15271 / MSR-1)</name>
    <dbReference type="NCBI Taxonomy" id="431944"/>
    <lineage>
        <taxon>Bacteria</taxon>
        <taxon>Pseudomonadati</taxon>
        <taxon>Pseudomonadota</taxon>
        <taxon>Alphaproteobacteria</taxon>
        <taxon>Rhodospirillales</taxon>
        <taxon>Rhodospirillaceae</taxon>
        <taxon>Magnetospirillum</taxon>
    </lineage>
</organism>
<dbReference type="GO" id="GO:0042597">
    <property type="term" value="C:periplasmic space"/>
    <property type="evidence" value="ECO:0007669"/>
    <property type="project" value="UniProtKB-SubCell"/>
</dbReference>
<accession>V6F2Q9</accession>
<dbReference type="PANTHER" id="PTHR30024:SF47">
    <property type="entry name" value="TAURINE-BINDING PERIPLASMIC PROTEIN"/>
    <property type="match status" value="1"/>
</dbReference>
<keyword evidence="5" id="KW-1185">Reference proteome</keyword>
<comment type="subcellular location">
    <subcellularLocation>
        <location evidence="1">Periplasm</location>
    </subcellularLocation>
</comment>
<name>V6F2Q9_MAGGM</name>
<dbReference type="Proteomes" id="UP000018922">
    <property type="component" value="Chromosome I"/>
</dbReference>
<keyword evidence="3" id="KW-0732">Signal</keyword>
<dbReference type="PANTHER" id="PTHR30024">
    <property type="entry name" value="ALIPHATIC SULFONATES-BINDING PROTEIN-RELATED"/>
    <property type="match status" value="1"/>
</dbReference>
<reference evidence="4 5" key="1">
    <citation type="journal article" date="2014" name="Genome Announc.">
        <title>Complete genome sequence of Magnetospirillum gryphiswaldense MSR-1.</title>
        <authorList>
            <person name="Wang X."/>
            <person name="Wang Q."/>
            <person name="Zhang W."/>
            <person name="Wang Y."/>
            <person name="Li L."/>
            <person name="Wen T."/>
            <person name="Zhang T."/>
            <person name="Zhang Y."/>
            <person name="Xu J."/>
            <person name="Hu J."/>
            <person name="Li S."/>
            <person name="Liu L."/>
            <person name="Liu J."/>
            <person name="Jiang W."/>
            <person name="Tian J."/>
            <person name="Li Y."/>
            <person name="Schuler D."/>
            <person name="Wang L."/>
            <person name="Li J."/>
        </authorList>
    </citation>
    <scope>NUCLEOTIDE SEQUENCE [LARGE SCALE GENOMIC DNA]</scope>
    <source>
        <strain evidence="5">DSM 6361 / JCM 21280 / NBRC 15271 / MSR-1</strain>
    </source>
</reference>
<dbReference type="HOGENOM" id="CLU_028871_3_2_5"/>
<dbReference type="STRING" id="1430440.MGMSRv2__2575"/>
<evidence type="ECO:0000256" key="2">
    <source>
        <dbReference type="ARBA" id="ARBA00010742"/>
    </source>
</evidence>
<dbReference type="eggNOG" id="COG0715">
    <property type="taxonomic scope" value="Bacteria"/>
</dbReference>
<dbReference type="KEGG" id="mgy:MGMSRv2__2575"/>
<sequence length="268" mass="29110">MALDPKIVRVVDMSSTTETIRALQNGILDAAALTLDEVLLLQHSGTNIRILLVADISNGADAVVFNPKATDVIGIKGARIAFEGKALGAYMAARMLEKMSLAPSDVQLIEAPIDRQERLYVSGEVDGVITFDPIRTKLLTLGARQIFSSRDIPNEILDVVVVRDQALQTDPAAIKHLRDAWEFGRKKLVTLDPAMTVGVTKRTGLSESELRTALKDIAFPNVKESEALILGADQRLAETSLKLWQIMQSYGIAPSGAPTPKISGEVRR</sequence>